<keyword evidence="2" id="KW-1133">Transmembrane helix</keyword>
<feature type="region of interest" description="Disordered" evidence="1">
    <location>
        <begin position="220"/>
        <end position="244"/>
    </location>
</feature>
<evidence type="ECO:0000256" key="2">
    <source>
        <dbReference type="SAM" id="Phobius"/>
    </source>
</evidence>
<sequence length="284" mass="32016">MGDSKIKKKQYRKNLPDLPIVGNQKKWNIIKIVLRALCLLLSITDIAELIAIETGSNALDYWAAVAYPVLAGIILWDLIEFVVIIIRGSPSKGIHPGAHVGVELILWLGSALTVAAQAIKAPWSELGASEWELEEQELLAWVRVTLTQFSFLSLLVFLRFIFFVRACIEVDRRKKDRRLQQLVFAIREQGRDPQDIPLAAFRAAREQNHVGPSTVLRAISHSTRRSTDTPESLTAQQQSRTSAEERDFAYKYNFPIVTVPELLESGIHPEDARNQKVLIGAFPR</sequence>
<dbReference type="OrthoDB" id="5279542at2759"/>
<gene>
    <name evidence="3" type="ORF">FHL15_006148</name>
</gene>
<evidence type="ECO:0000313" key="3">
    <source>
        <dbReference type="EMBL" id="TRX93010.1"/>
    </source>
</evidence>
<keyword evidence="2" id="KW-0472">Membrane</keyword>
<dbReference type="AlphaFoldDB" id="A0A553HYI5"/>
<feature type="transmembrane region" description="Helical" evidence="2">
    <location>
        <begin position="32"/>
        <end position="52"/>
    </location>
</feature>
<evidence type="ECO:0000313" key="4">
    <source>
        <dbReference type="Proteomes" id="UP000319160"/>
    </source>
</evidence>
<feature type="transmembrane region" description="Helical" evidence="2">
    <location>
        <begin position="98"/>
        <end position="119"/>
    </location>
</feature>
<feature type="transmembrane region" description="Helical" evidence="2">
    <location>
        <begin position="139"/>
        <end position="168"/>
    </location>
</feature>
<organism evidence="3 4">
    <name type="scientific">Xylaria flabelliformis</name>
    <dbReference type="NCBI Taxonomy" id="2512241"/>
    <lineage>
        <taxon>Eukaryota</taxon>
        <taxon>Fungi</taxon>
        <taxon>Dikarya</taxon>
        <taxon>Ascomycota</taxon>
        <taxon>Pezizomycotina</taxon>
        <taxon>Sordariomycetes</taxon>
        <taxon>Xylariomycetidae</taxon>
        <taxon>Xylariales</taxon>
        <taxon>Xylariaceae</taxon>
        <taxon>Xylaria</taxon>
    </lineage>
</organism>
<keyword evidence="2" id="KW-0812">Transmembrane</keyword>
<protein>
    <submittedName>
        <fullName evidence="3">Uncharacterized protein</fullName>
    </submittedName>
</protein>
<dbReference type="STRING" id="2512241.A0A553HYI5"/>
<evidence type="ECO:0000256" key="1">
    <source>
        <dbReference type="SAM" id="MobiDB-lite"/>
    </source>
</evidence>
<name>A0A553HYI5_9PEZI</name>
<feature type="transmembrane region" description="Helical" evidence="2">
    <location>
        <begin position="64"/>
        <end position="86"/>
    </location>
</feature>
<dbReference type="EMBL" id="VFLP01000032">
    <property type="protein sequence ID" value="TRX93010.1"/>
    <property type="molecule type" value="Genomic_DNA"/>
</dbReference>
<keyword evidence="4" id="KW-1185">Reference proteome</keyword>
<accession>A0A553HYI5</accession>
<feature type="compositionally biased region" description="Polar residues" evidence="1">
    <location>
        <begin position="229"/>
        <end position="241"/>
    </location>
</feature>
<comment type="caution">
    <text evidence="3">The sequence shown here is derived from an EMBL/GenBank/DDBJ whole genome shotgun (WGS) entry which is preliminary data.</text>
</comment>
<reference evidence="4" key="1">
    <citation type="submission" date="2019-06" db="EMBL/GenBank/DDBJ databases">
        <title>Draft genome sequence of the griseofulvin-producing fungus Xylaria cubensis strain G536.</title>
        <authorList>
            <person name="Mead M.E."/>
            <person name="Raja H.A."/>
            <person name="Steenwyk J.L."/>
            <person name="Knowles S.L."/>
            <person name="Oberlies N.H."/>
            <person name="Rokas A."/>
        </authorList>
    </citation>
    <scope>NUCLEOTIDE SEQUENCE [LARGE SCALE GENOMIC DNA]</scope>
    <source>
        <strain evidence="4">G536</strain>
    </source>
</reference>
<proteinExistence type="predicted"/>
<dbReference type="Proteomes" id="UP000319160">
    <property type="component" value="Unassembled WGS sequence"/>
</dbReference>